<dbReference type="InterPro" id="IPR020449">
    <property type="entry name" value="Tscrpt_reg_AraC-type_HTH"/>
</dbReference>
<dbReference type="EMBL" id="JBITGY010000011">
    <property type="protein sequence ID" value="MFI6503086.1"/>
    <property type="molecule type" value="Genomic_DNA"/>
</dbReference>
<dbReference type="SUPFAM" id="SSF46689">
    <property type="entry name" value="Homeodomain-like"/>
    <property type="match status" value="1"/>
</dbReference>
<evidence type="ECO:0000313" key="6">
    <source>
        <dbReference type="Proteomes" id="UP001612741"/>
    </source>
</evidence>
<name>A0ABW7Z4K2_9ACTN</name>
<dbReference type="PROSITE" id="PS01124">
    <property type="entry name" value="HTH_ARAC_FAMILY_2"/>
    <property type="match status" value="1"/>
</dbReference>
<comment type="caution">
    <text evidence="5">The sequence shown here is derived from an EMBL/GenBank/DDBJ whole genome shotgun (WGS) entry which is preliminary data.</text>
</comment>
<evidence type="ECO:0000256" key="1">
    <source>
        <dbReference type="ARBA" id="ARBA00023015"/>
    </source>
</evidence>
<sequence length="322" mass="35521">MDRRISGRLVHACLAGARRRGLDVGRALARSGIDPESRTVTTQQYTRLVRHLWSALDDELLGFGPAPSRLGTFATMAALAVHGPDLRTALLRGAAFYDLFAIGVTIRLVESGQEARLEFTLTGFPQPADHLVELVLGAWHRFASWLVGGGLELRRAEFPHGRPPYVLEYDAFYGCGCLFGRARPAIGFDRALLDRPVVRDEAALVPFLRRYPAELVERGDYSGDVAGQVRRVLAASGGVQDLASTAARLAVSPAGLRHRLRAEGTSYQRVRDRFRRDAAVSALARGDLSLEELSRRLGFSEPSAFHRAFKRWTGTTPRGYRL</sequence>
<dbReference type="InterPro" id="IPR009057">
    <property type="entry name" value="Homeodomain-like_sf"/>
</dbReference>
<keyword evidence="1" id="KW-0805">Transcription regulation</keyword>
<dbReference type="Pfam" id="PF12625">
    <property type="entry name" value="Arabinose_bd"/>
    <property type="match status" value="1"/>
</dbReference>
<dbReference type="Gene3D" id="1.10.10.60">
    <property type="entry name" value="Homeodomain-like"/>
    <property type="match status" value="1"/>
</dbReference>
<protein>
    <submittedName>
        <fullName evidence="5">AraC family transcriptional regulator</fullName>
    </submittedName>
</protein>
<keyword evidence="3" id="KW-0804">Transcription</keyword>
<dbReference type="PANTHER" id="PTHR47894:SF1">
    <property type="entry name" value="HTH-TYPE TRANSCRIPTIONAL REGULATOR VQSM"/>
    <property type="match status" value="1"/>
</dbReference>
<dbReference type="RefSeq" id="WP_397088880.1">
    <property type="nucleotide sequence ID" value="NZ_JBITGY010000011.1"/>
</dbReference>
<dbReference type="SMART" id="SM00342">
    <property type="entry name" value="HTH_ARAC"/>
    <property type="match status" value="1"/>
</dbReference>
<accession>A0ABW7Z4K2</accession>
<proteinExistence type="predicted"/>
<feature type="domain" description="HTH araC/xylS-type" evidence="4">
    <location>
        <begin position="223"/>
        <end position="322"/>
    </location>
</feature>
<dbReference type="PRINTS" id="PR00032">
    <property type="entry name" value="HTHARAC"/>
</dbReference>
<keyword evidence="2" id="KW-0238">DNA-binding</keyword>
<dbReference type="InterPro" id="IPR032687">
    <property type="entry name" value="AraC-type_N"/>
</dbReference>
<evidence type="ECO:0000259" key="4">
    <source>
        <dbReference type="PROSITE" id="PS01124"/>
    </source>
</evidence>
<evidence type="ECO:0000313" key="5">
    <source>
        <dbReference type="EMBL" id="MFI6503086.1"/>
    </source>
</evidence>
<organism evidence="5 6">
    <name type="scientific">Nonomuraea typhae</name>
    <dbReference type="NCBI Taxonomy" id="2603600"/>
    <lineage>
        <taxon>Bacteria</taxon>
        <taxon>Bacillati</taxon>
        <taxon>Actinomycetota</taxon>
        <taxon>Actinomycetes</taxon>
        <taxon>Streptosporangiales</taxon>
        <taxon>Streptosporangiaceae</taxon>
        <taxon>Nonomuraea</taxon>
    </lineage>
</organism>
<dbReference type="Pfam" id="PF12833">
    <property type="entry name" value="HTH_18"/>
    <property type="match status" value="1"/>
</dbReference>
<keyword evidence="6" id="KW-1185">Reference proteome</keyword>
<evidence type="ECO:0000256" key="3">
    <source>
        <dbReference type="ARBA" id="ARBA00023163"/>
    </source>
</evidence>
<reference evidence="5 6" key="1">
    <citation type="submission" date="2024-10" db="EMBL/GenBank/DDBJ databases">
        <title>The Natural Products Discovery Center: Release of the First 8490 Sequenced Strains for Exploring Actinobacteria Biosynthetic Diversity.</title>
        <authorList>
            <person name="Kalkreuter E."/>
            <person name="Kautsar S.A."/>
            <person name="Yang D."/>
            <person name="Bader C.D."/>
            <person name="Teijaro C.N."/>
            <person name="Fluegel L."/>
            <person name="Davis C.M."/>
            <person name="Simpson J.R."/>
            <person name="Lauterbach L."/>
            <person name="Steele A.D."/>
            <person name="Gui C."/>
            <person name="Meng S."/>
            <person name="Li G."/>
            <person name="Viehrig K."/>
            <person name="Ye F."/>
            <person name="Su P."/>
            <person name="Kiefer A.F."/>
            <person name="Nichols A."/>
            <person name="Cepeda A.J."/>
            <person name="Yan W."/>
            <person name="Fan B."/>
            <person name="Jiang Y."/>
            <person name="Adhikari A."/>
            <person name="Zheng C.-J."/>
            <person name="Schuster L."/>
            <person name="Cowan T.M."/>
            <person name="Smanski M.J."/>
            <person name="Chevrette M.G."/>
            <person name="De Carvalho L.P.S."/>
            <person name="Shen B."/>
        </authorList>
    </citation>
    <scope>NUCLEOTIDE SEQUENCE [LARGE SCALE GENOMIC DNA]</scope>
    <source>
        <strain evidence="5 6">NPDC050545</strain>
    </source>
</reference>
<gene>
    <name evidence="5" type="ORF">ACIBG2_37290</name>
</gene>
<evidence type="ECO:0000256" key="2">
    <source>
        <dbReference type="ARBA" id="ARBA00023125"/>
    </source>
</evidence>
<dbReference type="PANTHER" id="PTHR47894">
    <property type="entry name" value="HTH-TYPE TRANSCRIPTIONAL REGULATOR GADX"/>
    <property type="match status" value="1"/>
</dbReference>
<dbReference type="Proteomes" id="UP001612741">
    <property type="component" value="Unassembled WGS sequence"/>
</dbReference>
<dbReference type="InterPro" id="IPR018060">
    <property type="entry name" value="HTH_AraC"/>
</dbReference>